<accession>A0A3G9JE89</accession>
<dbReference type="PANTHER" id="PTHR11741:SF0">
    <property type="entry name" value="ELONGATION FACTOR TS, MITOCHONDRIAL"/>
    <property type="match status" value="1"/>
</dbReference>
<proteinExistence type="inferred from homology"/>
<feature type="domain" description="Translation elongation factor EFTs/EF1B dimerisation" evidence="9">
    <location>
        <begin position="70"/>
        <end position="276"/>
    </location>
</feature>
<dbReference type="EMBL" id="AP019309">
    <property type="protein sequence ID" value="BBH26675.1"/>
    <property type="molecule type" value="Genomic_DNA"/>
</dbReference>
<evidence type="ECO:0000313" key="10">
    <source>
        <dbReference type="EMBL" id="BBH26675.1"/>
    </source>
</evidence>
<dbReference type="PANTHER" id="PTHR11741">
    <property type="entry name" value="ELONGATION FACTOR TS"/>
    <property type="match status" value="1"/>
</dbReference>
<dbReference type="CDD" id="cd14275">
    <property type="entry name" value="UBA_EF-Ts"/>
    <property type="match status" value="1"/>
</dbReference>
<dbReference type="Pfam" id="PF00889">
    <property type="entry name" value="EF_TS"/>
    <property type="match status" value="1"/>
</dbReference>
<dbReference type="Gene3D" id="1.10.286.20">
    <property type="match status" value="1"/>
</dbReference>
<comment type="function">
    <text evidence="5 6 7">Associates with the EF-Tu.GDP complex and induces the exchange of GDP to GTP. It remains bound to the aminoacyl-tRNA.EF-Tu.GTP complex up to the GTP hydrolysis stage on the ribosome.</text>
</comment>
<organism evidence="10 11">
    <name type="scientific">Intestinibaculum porci</name>
    <dbReference type="NCBI Taxonomy" id="2487118"/>
    <lineage>
        <taxon>Bacteria</taxon>
        <taxon>Bacillati</taxon>
        <taxon>Bacillota</taxon>
        <taxon>Erysipelotrichia</taxon>
        <taxon>Erysipelotrichales</taxon>
        <taxon>Erysipelotrichaceae</taxon>
        <taxon>Intestinibaculum</taxon>
    </lineage>
</organism>
<dbReference type="SUPFAM" id="SSF46934">
    <property type="entry name" value="UBA-like"/>
    <property type="match status" value="1"/>
</dbReference>
<dbReference type="PROSITE" id="PS01127">
    <property type="entry name" value="EF_TS_2"/>
    <property type="match status" value="1"/>
</dbReference>
<sequence length="297" mass="32316">MAVSAKLVKELREKTGAGMMDCKKALDATNGDLEAAFDWLREKGIAKAAKKADRIAAEGLTAFHIDGNTAAVVEVNSETDFVAKNQEFVELVNTIAQAVCANKPADVEAALKLNVNGEDLDTLIKEKTGKIGEKLTLRRIAVVEKNDNEVFGAYSHMGGSVTALVKIADSTEEKARDVAMHVAAQAPKYITEEDIPADVRERELNVLKTQAEEENAKAAKPKPANILERIISGRLQKNFKEVCLVDQEFVKDPDQTVAKYLGKGKVEAMIRFKVGEGIEKKEEDFAAEVAAQMKAAD</sequence>
<comment type="subcellular location">
    <subcellularLocation>
        <location evidence="6 8">Cytoplasm</location>
    </subcellularLocation>
</comment>
<dbReference type="FunCoup" id="A0A3G9JE89">
    <property type="interactions" value="425"/>
</dbReference>
<comment type="similarity">
    <text evidence="1 6 7">Belongs to the EF-Ts family.</text>
</comment>
<name>A0A3G9JE89_9FIRM</name>
<evidence type="ECO:0000259" key="9">
    <source>
        <dbReference type="Pfam" id="PF00889"/>
    </source>
</evidence>
<dbReference type="AlphaFoldDB" id="A0A3G9JE89"/>
<dbReference type="Gene3D" id="3.30.479.20">
    <property type="entry name" value="Elongation factor Ts, dimerisation domain"/>
    <property type="match status" value="2"/>
</dbReference>
<dbReference type="OrthoDB" id="9808348at2"/>
<dbReference type="InterPro" id="IPR036402">
    <property type="entry name" value="EF-Ts_dimer_sf"/>
</dbReference>
<keyword evidence="6" id="KW-0963">Cytoplasm</keyword>
<dbReference type="SUPFAM" id="SSF54713">
    <property type="entry name" value="Elongation factor Ts (EF-Ts), dimerisation domain"/>
    <property type="match status" value="2"/>
</dbReference>
<feature type="region of interest" description="Involved in Mg(2+) ion dislocation from EF-Tu" evidence="6">
    <location>
        <begin position="79"/>
        <end position="82"/>
    </location>
</feature>
<keyword evidence="4 6" id="KW-0648">Protein biosynthesis</keyword>
<dbReference type="RefSeq" id="WP_125119512.1">
    <property type="nucleotide sequence ID" value="NZ_AP019309.1"/>
</dbReference>
<dbReference type="FunFam" id="1.10.8.10:FF:000001">
    <property type="entry name" value="Elongation factor Ts"/>
    <property type="match status" value="1"/>
</dbReference>
<reference evidence="10 11" key="1">
    <citation type="submission" date="2018-11" db="EMBL/GenBank/DDBJ databases">
        <title>Novel Erysipelotrichaceae bacterium isolated from small intestine of a swine.</title>
        <authorList>
            <person name="Kim J.S."/>
            <person name="Choe H."/>
            <person name="Lee Y.R."/>
            <person name="Kim K.M."/>
            <person name="Park D.S."/>
        </authorList>
    </citation>
    <scope>NUCLEOTIDE SEQUENCE [LARGE SCALE GENOMIC DNA]</scope>
    <source>
        <strain evidence="10 11">SG0102</strain>
    </source>
</reference>
<gene>
    <name evidence="6 10" type="primary">tsf</name>
    <name evidence="10" type="ORF">SG0102_16090</name>
</gene>
<keyword evidence="11" id="KW-1185">Reference proteome</keyword>
<dbReference type="HAMAP" id="MF_00050">
    <property type="entry name" value="EF_Ts"/>
    <property type="match status" value="1"/>
</dbReference>
<evidence type="ECO:0000256" key="8">
    <source>
        <dbReference type="RuleBase" id="RU000643"/>
    </source>
</evidence>
<dbReference type="KEGG" id="ebm:SG0102_16090"/>
<evidence type="ECO:0000313" key="11">
    <source>
        <dbReference type="Proteomes" id="UP000268059"/>
    </source>
</evidence>
<evidence type="ECO:0000256" key="4">
    <source>
        <dbReference type="ARBA" id="ARBA00022917"/>
    </source>
</evidence>
<dbReference type="InterPro" id="IPR018101">
    <property type="entry name" value="Transl_elong_Ts_CS"/>
</dbReference>
<evidence type="ECO:0000256" key="7">
    <source>
        <dbReference type="RuleBase" id="RU000642"/>
    </source>
</evidence>
<evidence type="ECO:0000256" key="1">
    <source>
        <dbReference type="ARBA" id="ARBA00005532"/>
    </source>
</evidence>
<dbReference type="PROSITE" id="PS01126">
    <property type="entry name" value="EF_TS_1"/>
    <property type="match status" value="1"/>
</dbReference>
<dbReference type="Gene3D" id="1.10.8.10">
    <property type="entry name" value="DNA helicase RuvA subunit, C-terminal domain"/>
    <property type="match status" value="1"/>
</dbReference>
<evidence type="ECO:0000256" key="2">
    <source>
        <dbReference type="ARBA" id="ARBA00016956"/>
    </source>
</evidence>
<keyword evidence="3 6" id="KW-0251">Elongation factor</keyword>
<dbReference type="InterPro" id="IPR009060">
    <property type="entry name" value="UBA-like_sf"/>
</dbReference>
<dbReference type="InterPro" id="IPR014039">
    <property type="entry name" value="Transl_elong_EFTs/EF1B_dimer"/>
</dbReference>
<evidence type="ECO:0000256" key="6">
    <source>
        <dbReference type="HAMAP-Rule" id="MF_00050"/>
    </source>
</evidence>
<dbReference type="GO" id="GO:0005737">
    <property type="term" value="C:cytoplasm"/>
    <property type="evidence" value="ECO:0007669"/>
    <property type="project" value="UniProtKB-SubCell"/>
</dbReference>
<dbReference type="InParanoid" id="A0A3G9JE89"/>
<evidence type="ECO:0000256" key="5">
    <source>
        <dbReference type="ARBA" id="ARBA00025453"/>
    </source>
</evidence>
<protein>
    <recommendedName>
        <fullName evidence="2 6">Elongation factor Ts</fullName>
        <shortName evidence="6">EF-Ts</shortName>
    </recommendedName>
</protein>
<evidence type="ECO:0000256" key="3">
    <source>
        <dbReference type="ARBA" id="ARBA00022768"/>
    </source>
</evidence>
<dbReference type="InterPro" id="IPR001816">
    <property type="entry name" value="Transl_elong_EFTs/EF1B"/>
</dbReference>
<dbReference type="GO" id="GO:0003746">
    <property type="term" value="F:translation elongation factor activity"/>
    <property type="evidence" value="ECO:0007669"/>
    <property type="project" value="UniProtKB-UniRule"/>
</dbReference>
<dbReference type="Proteomes" id="UP000268059">
    <property type="component" value="Chromosome"/>
</dbReference>
<dbReference type="NCBIfam" id="TIGR00116">
    <property type="entry name" value="tsf"/>
    <property type="match status" value="1"/>
</dbReference>